<dbReference type="EMBL" id="CP058909">
    <property type="protein sequence ID" value="QLH83794.1"/>
    <property type="molecule type" value="Genomic_DNA"/>
</dbReference>
<evidence type="ECO:0000256" key="1">
    <source>
        <dbReference type="SAM" id="MobiDB-lite"/>
    </source>
</evidence>
<accession>A0A7D5TW75</accession>
<dbReference type="GeneID" id="56084948"/>
<name>A0A7D5TW75_9EURY</name>
<organism evidence="2 3">
    <name type="scientific">Halosimplex pelagicum</name>
    <dbReference type="NCBI Taxonomy" id="869886"/>
    <lineage>
        <taxon>Archaea</taxon>
        <taxon>Methanobacteriati</taxon>
        <taxon>Methanobacteriota</taxon>
        <taxon>Stenosarchaea group</taxon>
        <taxon>Halobacteria</taxon>
        <taxon>Halobacteriales</taxon>
        <taxon>Haloarculaceae</taxon>
        <taxon>Halosimplex</taxon>
    </lineage>
</organism>
<evidence type="ECO:0000313" key="3">
    <source>
        <dbReference type="Proteomes" id="UP000509346"/>
    </source>
</evidence>
<keyword evidence="3" id="KW-1185">Reference proteome</keyword>
<dbReference type="RefSeq" id="WP_179918836.1">
    <property type="nucleotide sequence ID" value="NZ_CP058909.1"/>
</dbReference>
<proteinExistence type="predicted"/>
<feature type="region of interest" description="Disordered" evidence="1">
    <location>
        <begin position="291"/>
        <end position="322"/>
    </location>
</feature>
<dbReference type="Proteomes" id="UP000509346">
    <property type="component" value="Chromosome"/>
</dbReference>
<dbReference type="OrthoDB" id="350601at2157"/>
<dbReference type="KEGG" id="hpel:HZS54_20125"/>
<sequence length="411" mass="44544">MTGEEETEELDFEEFMETIEERRRERREQVSFEWVESIREAGELYRELEDIEAVSEELNRPEERIREAVTVYRLIFEEPPEEVAVKASTPGRAFFSLEQDVTEELGDGEEEPIEDLLREYVGAIYLEQNVDEKPIGEPPEESTPPPAVDFSEIGEQIADSFTFPTESILAASRIGEFQKSILEPFAASQASILANITEPIAAQQASMIASLAEPMIARQERMVSSLVVASLPDMTKQLQLQQSIVNSAISGALSDTMADLRVPEPILADLAAIQPAINAAAVAGGVESVPSTGRSTVAEASTTTVESESLEASVSTGPSTRPADATMEAAMPNADAFSTELAFEIPAMLVQSILGTGPTRAWFNGLPKGAQQSVIGGLMVGLSYYFTQDLTLSGIAATVMTPGLREILTDD</sequence>
<protein>
    <submittedName>
        <fullName evidence="2">Uncharacterized protein</fullName>
    </submittedName>
</protein>
<dbReference type="AlphaFoldDB" id="A0A7D5TW75"/>
<feature type="compositionally biased region" description="Polar residues" evidence="1">
    <location>
        <begin position="291"/>
        <end position="319"/>
    </location>
</feature>
<evidence type="ECO:0000313" key="2">
    <source>
        <dbReference type="EMBL" id="QLH83794.1"/>
    </source>
</evidence>
<gene>
    <name evidence="2" type="ORF">HZS54_20125</name>
</gene>
<reference evidence="2 3" key="1">
    <citation type="submission" date="2020-07" db="EMBL/GenBank/DDBJ databases">
        <title>Halosimplex litoreum sp. nov. and Halosimplex rubrum sp. nov., isolated from different salt environments.</title>
        <authorList>
            <person name="Cui H."/>
        </authorList>
    </citation>
    <scope>NUCLEOTIDE SEQUENCE [LARGE SCALE GENOMIC DNA]</scope>
    <source>
        <strain evidence="2 3">R2</strain>
    </source>
</reference>